<name>A0A7S1KW93_ALECA</name>
<dbReference type="SUPFAM" id="SSF56059">
    <property type="entry name" value="Glutathione synthetase ATP-binding domain-like"/>
    <property type="match status" value="1"/>
</dbReference>
<evidence type="ECO:0000256" key="1">
    <source>
        <dbReference type="PROSITE-ProRule" id="PRU00708"/>
    </source>
</evidence>
<dbReference type="AlphaFoldDB" id="A0A7S1KW93"/>
<accession>A0A7S1KW93</accession>
<evidence type="ECO:0008006" key="3">
    <source>
        <dbReference type="Google" id="ProtNLM"/>
    </source>
</evidence>
<dbReference type="Gene3D" id="1.25.40.10">
    <property type="entry name" value="Tetratricopeptide repeat domain"/>
    <property type="match status" value="1"/>
</dbReference>
<dbReference type="InterPro" id="IPR002885">
    <property type="entry name" value="PPR_rpt"/>
</dbReference>
<evidence type="ECO:0000313" key="2">
    <source>
        <dbReference type="EMBL" id="CAD9087920.1"/>
    </source>
</evidence>
<dbReference type="InterPro" id="IPR011990">
    <property type="entry name" value="TPR-like_helical_dom_sf"/>
</dbReference>
<dbReference type="Gene3D" id="3.30.470.20">
    <property type="entry name" value="ATP-grasp fold, B domain"/>
    <property type="match status" value="1"/>
</dbReference>
<dbReference type="EMBL" id="HBGE01002147">
    <property type="protein sequence ID" value="CAD9087920.1"/>
    <property type="molecule type" value="Transcribed_RNA"/>
</dbReference>
<feature type="repeat" description="PPR" evidence="1">
    <location>
        <begin position="57"/>
        <end position="91"/>
    </location>
</feature>
<proteinExistence type="predicted"/>
<protein>
    <recommendedName>
        <fullName evidence="3">ATP-grasp domain-containing protein</fullName>
    </recommendedName>
</protein>
<sequence length="412" mass="46970">MTAEELYAAEFAREMQREADPRITQHSDKLRGCREEGDWRGACGILEDMWRGKVDPEPWMYSVAIEACCEANETESAEALQEELQSWGAFPGVARFQLSPVCSWQRQLKRAGCGVHNTLAWNGQDPLPSPEGPCWLLPAQDEAAEDVARNQAELRHAGWKLLTCAPEVIAQLRSKDRFYELAEGLGLASLLPERYATPWAASYPCVIKPARGTWGKNVHVVYGSEEVLRLVKPGKAFEVERQVEQQLEYRDQYLEQAGQESDPEEAWVERNEEVERALREWIDEAEHEELGENWVLQELAPGHLEYSTSLLVHEGKILDAMCSRYEFGSDVYVWPALEYSRSEYVSVPKEHLDIMSRMLVGFSGVCNFNYKLRPSGKICIFEVNPRVGGDLVFDVPKKRVRAFFEKLDAMFS</sequence>
<reference evidence="2" key="1">
    <citation type="submission" date="2021-01" db="EMBL/GenBank/DDBJ databases">
        <authorList>
            <person name="Corre E."/>
            <person name="Pelletier E."/>
            <person name="Niang G."/>
            <person name="Scheremetjew M."/>
            <person name="Finn R."/>
            <person name="Kale V."/>
            <person name="Holt S."/>
            <person name="Cochrane G."/>
            <person name="Meng A."/>
            <person name="Brown T."/>
            <person name="Cohen L."/>
        </authorList>
    </citation>
    <scope>NUCLEOTIDE SEQUENCE</scope>
    <source>
        <strain evidence="2">OF101</strain>
    </source>
</reference>
<gene>
    <name evidence="2" type="ORF">ACAT0790_LOCUS1321</name>
</gene>
<organism evidence="2">
    <name type="scientific">Alexandrium catenella</name>
    <name type="common">Red tide dinoflagellate</name>
    <name type="synonym">Gonyaulax catenella</name>
    <dbReference type="NCBI Taxonomy" id="2925"/>
    <lineage>
        <taxon>Eukaryota</taxon>
        <taxon>Sar</taxon>
        <taxon>Alveolata</taxon>
        <taxon>Dinophyceae</taxon>
        <taxon>Gonyaulacales</taxon>
        <taxon>Pyrocystaceae</taxon>
        <taxon>Alexandrium</taxon>
    </lineage>
</organism>
<dbReference type="PROSITE" id="PS51375">
    <property type="entry name" value="PPR"/>
    <property type="match status" value="1"/>
</dbReference>